<dbReference type="EMBL" id="LNDJ01000101">
    <property type="protein sequence ID" value="KRU21654.1"/>
    <property type="molecule type" value="Genomic_DNA"/>
</dbReference>
<comment type="caution">
    <text evidence="1">The sequence shown here is derived from an EMBL/GenBank/DDBJ whole genome shotgun (WGS) entry which is preliminary data.</text>
</comment>
<dbReference type="Proteomes" id="UP000051202">
    <property type="component" value="Unassembled WGS sequence"/>
</dbReference>
<evidence type="ECO:0000313" key="1">
    <source>
        <dbReference type="EMBL" id="KRU21654.1"/>
    </source>
</evidence>
<dbReference type="AlphaFoldDB" id="A0A0T6DQ23"/>
<evidence type="ECO:0000313" key="2">
    <source>
        <dbReference type="Proteomes" id="UP000051202"/>
    </source>
</evidence>
<name>A0A0T6DQ23_9GAMM</name>
<gene>
    <name evidence="1" type="ORF">AS194_11430</name>
</gene>
<dbReference type="RefSeq" id="WP_025643896.1">
    <property type="nucleotide sequence ID" value="NZ_LNDJ01000101.1"/>
</dbReference>
<accession>A0A0T6DQ23</accession>
<protein>
    <submittedName>
        <fullName evidence="1">Uncharacterized protein</fullName>
    </submittedName>
</protein>
<proteinExistence type="predicted"/>
<sequence>MFIESHKAALSSFDANIEPYMVDGVVADSEGALSVMLPLARNTIAIKFAEDDHSVAEMVARAFTLFENFCTSDQAYAFYNEMMENPKLYDRVMQFVTLMLIADKPLGTLAISKAVDKKHAKLLSDVRLIGGIFGFYDKETKVYTDDITCITHLNGTTKELTLPPEKVLMLMSYYINGQRVLTMMPW</sequence>
<organism evidence="1 2">
    <name type="scientific">Psychrobacter piscatorii</name>
    <dbReference type="NCBI Taxonomy" id="554343"/>
    <lineage>
        <taxon>Bacteria</taxon>
        <taxon>Pseudomonadati</taxon>
        <taxon>Pseudomonadota</taxon>
        <taxon>Gammaproteobacteria</taxon>
        <taxon>Moraxellales</taxon>
        <taxon>Moraxellaceae</taxon>
        <taxon>Psychrobacter</taxon>
    </lineage>
</organism>
<keyword evidence="2" id="KW-1185">Reference proteome</keyword>
<dbReference type="STRING" id="554343.AS194_11430"/>
<reference evidence="1 2" key="1">
    <citation type="submission" date="2015-11" db="EMBL/GenBank/DDBJ databases">
        <title>Permanent draft genome of Psychrobacter piscatorii LQ58.</title>
        <authorList>
            <person name="Zhou M."/>
            <person name="Dong B."/>
            <person name="Liu Q."/>
        </authorList>
    </citation>
    <scope>NUCLEOTIDE SEQUENCE [LARGE SCALE GENOMIC DNA]</scope>
    <source>
        <strain evidence="1 2">LQ58</strain>
    </source>
</reference>